<keyword evidence="5" id="KW-0732">Signal</keyword>
<feature type="domain" description="Blue (type 1) copper" evidence="6">
    <location>
        <begin position="22"/>
        <end position="148"/>
    </location>
</feature>
<evidence type="ECO:0000256" key="5">
    <source>
        <dbReference type="RuleBase" id="RU363017"/>
    </source>
</evidence>
<dbReference type="SUPFAM" id="SSF49503">
    <property type="entry name" value="Cupredoxins"/>
    <property type="match status" value="1"/>
</dbReference>
<dbReference type="InterPro" id="IPR014068">
    <property type="entry name" value="Azurin"/>
</dbReference>
<comment type="subcellular location">
    <subcellularLocation>
        <location evidence="5">Periplasm</location>
    </subcellularLocation>
</comment>
<comment type="caution">
    <text evidence="7">The sequence shown here is derived from an EMBL/GenBank/DDBJ whole genome shotgun (WGS) entry which is preliminary data.</text>
</comment>
<comment type="function">
    <text evidence="5">Transfers electrons from cytochrome c551 to cytochrome oxidase.</text>
</comment>
<dbReference type="InterPro" id="IPR000923">
    <property type="entry name" value="BlueCu_1"/>
</dbReference>
<keyword evidence="3 5" id="KW-0249">Electron transport</keyword>
<dbReference type="Pfam" id="PF00127">
    <property type="entry name" value="Copper-bind"/>
    <property type="match status" value="1"/>
</dbReference>
<evidence type="ECO:0000256" key="4">
    <source>
        <dbReference type="ARBA" id="ARBA00023008"/>
    </source>
</evidence>
<dbReference type="GO" id="GO:0009055">
    <property type="term" value="F:electron transfer activity"/>
    <property type="evidence" value="ECO:0007669"/>
    <property type="project" value="InterPro"/>
</dbReference>
<gene>
    <name evidence="7" type="primary">azu</name>
    <name evidence="7" type="ORF">ENI26_10965</name>
</gene>
<evidence type="ECO:0000313" key="7">
    <source>
        <dbReference type="EMBL" id="HEC74873.1"/>
    </source>
</evidence>
<dbReference type="AlphaFoldDB" id="A0A7C2AC96"/>
<dbReference type="GO" id="GO:0005507">
    <property type="term" value="F:copper ion binding"/>
    <property type="evidence" value="ECO:0007669"/>
    <property type="project" value="UniProtKB-UniRule"/>
</dbReference>
<evidence type="ECO:0000259" key="6">
    <source>
        <dbReference type="Pfam" id="PF00127"/>
    </source>
</evidence>
<keyword evidence="4 5" id="KW-0186">Copper</keyword>
<name>A0A7C2AC96_9GAMM</name>
<evidence type="ECO:0000256" key="1">
    <source>
        <dbReference type="ARBA" id="ARBA00022448"/>
    </source>
</evidence>
<accession>A0A7C2AC96</accession>
<dbReference type="CDD" id="cd13922">
    <property type="entry name" value="Azurin"/>
    <property type="match status" value="1"/>
</dbReference>
<sequence>MRFSYFLIPLAFALPNFASANTCEVAISSGDSWAYSTKSITVPADCEEFTVNFKHTGKLSKEGLGHNWVLAKTSDVNAIAQDGGTQGLENNFLKQGDQRVIAHTPIIGGGESTSTTFKTSALDAKENYTFFCSFPGHTFMMRGTLKVEN</sequence>
<dbReference type="NCBIfam" id="TIGR02695">
    <property type="entry name" value="azurin"/>
    <property type="match status" value="1"/>
</dbReference>
<evidence type="ECO:0000256" key="2">
    <source>
        <dbReference type="ARBA" id="ARBA00022723"/>
    </source>
</evidence>
<dbReference type="Gene3D" id="2.60.40.420">
    <property type="entry name" value="Cupredoxins - blue copper proteins"/>
    <property type="match status" value="1"/>
</dbReference>
<dbReference type="InterPro" id="IPR008972">
    <property type="entry name" value="Cupredoxin"/>
</dbReference>
<feature type="chain" id="PRO_5028510706" description="Azurin" evidence="5">
    <location>
        <begin position="21"/>
        <end position="149"/>
    </location>
</feature>
<dbReference type="EMBL" id="DRHY01000244">
    <property type="protein sequence ID" value="HEC74873.1"/>
    <property type="molecule type" value="Genomic_DNA"/>
</dbReference>
<proteinExistence type="predicted"/>
<dbReference type="GO" id="GO:0042597">
    <property type="term" value="C:periplasmic space"/>
    <property type="evidence" value="ECO:0007669"/>
    <property type="project" value="UniProtKB-SubCell"/>
</dbReference>
<keyword evidence="5" id="KW-0574">Periplasm</keyword>
<organism evidence="7">
    <name type="scientific">Methylophaga aminisulfidivorans</name>
    <dbReference type="NCBI Taxonomy" id="230105"/>
    <lineage>
        <taxon>Bacteria</taxon>
        <taxon>Pseudomonadati</taxon>
        <taxon>Pseudomonadota</taxon>
        <taxon>Gammaproteobacteria</taxon>
        <taxon>Thiotrichales</taxon>
        <taxon>Piscirickettsiaceae</taxon>
        <taxon>Methylophaga</taxon>
    </lineage>
</organism>
<keyword evidence="2 5" id="KW-0479">Metal-binding</keyword>
<evidence type="ECO:0000256" key="3">
    <source>
        <dbReference type="ARBA" id="ARBA00022982"/>
    </source>
</evidence>
<dbReference type="PANTHER" id="PTHR38439">
    <property type="entry name" value="AURACYANIN-B"/>
    <property type="match status" value="1"/>
</dbReference>
<feature type="signal peptide" evidence="5">
    <location>
        <begin position="1"/>
        <end position="20"/>
    </location>
</feature>
<dbReference type="InterPro" id="IPR050845">
    <property type="entry name" value="Cu-binding_ET"/>
</dbReference>
<protein>
    <recommendedName>
        <fullName evidence="5">Azurin</fullName>
    </recommendedName>
</protein>
<reference evidence="7" key="1">
    <citation type="journal article" date="2020" name="mSystems">
        <title>Genome- and Community-Level Interaction Insights into Carbon Utilization and Element Cycling Functions of Hydrothermarchaeota in Hydrothermal Sediment.</title>
        <authorList>
            <person name="Zhou Z."/>
            <person name="Liu Y."/>
            <person name="Xu W."/>
            <person name="Pan J."/>
            <person name="Luo Z.H."/>
            <person name="Li M."/>
        </authorList>
    </citation>
    <scope>NUCLEOTIDE SEQUENCE [LARGE SCALE GENOMIC DNA]</scope>
    <source>
        <strain evidence="7">HyVt-380</strain>
    </source>
</reference>
<keyword evidence="1 5" id="KW-0813">Transport</keyword>
<dbReference type="PANTHER" id="PTHR38439:SF2">
    <property type="entry name" value="OUTER MEMBRANE PROTEIN H.8"/>
    <property type="match status" value="1"/>
</dbReference>
<dbReference type="Proteomes" id="UP000886384">
    <property type="component" value="Unassembled WGS sequence"/>
</dbReference>